<feature type="signal peptide" evidence="4">
    <location>
        <begin position="1"/>
        <end position="19"/>
    </location>
</feature>
<feature type="domain" description="TIL" evidence="5">
    <location>
        <begin position="23"/>
        <end position="76"/>
    </location>
</feature>
<feature type="domain" description="TIL" evidence="5">
    <location>
        <begin position="147"/>
        <end position="204"/>
    </location>
</feature>
<feature type="domain" description="TIL" evidence="5">
    <location>
        <begin position="83"/>
        <end position="135"/>
    </location>
</feature>
<proteinExistence type="predicted"/>
<dbReference type="AlphaFoldDB" id="A0AAV7K6H6"/>
<feature type="region of interest" description="Disordered" evidence="3">
    <location>
        <begin position="207"/>
        <end position="338"/>
    </location>
</feature>
<dbReference type="InterPro" id="IPR051368">
    <property type="entry name" value="SerProtInhib-TIL_Domain"/>
</dbReference>
<accession>A0AAV7K6H6</accession>
<name>A0AAV7K6H6_9METZ</name>
<dbReference type="EMBL" id="JAKMXF010000144">
    <property type="protein sequence ID" value="KAI6656480.1"/>
    <property type="molecule type" value="Genomic_DNA"/>
</dbReference>
<reference evidence="6 7" key="1">
    <citation type="journal article" date="2023" name="BMC Biol.">
        <title>The compact genome of the sponge Oopsacas minuta (Hexactinellida) is lacking key metazoan core genes.</title>
        <authorList>
            <person name="Santini S."/>
            <person name="Schenkelaars Q."/>
            <person name="Jourda C."/>
            <person name="Duchesne M."/>
            <person name="Belahbib H."/>
            <person name="Rocher C."/>
            <person name="Selva M."/>
            <person name="Riesgo A."/>
            <person name="Vervoort M."/>
            <person name="Leys S.P."/>
            <person name="Kodjabachian L."/>
            <person name="Le Bivic A."/>
            <person name="Borchiellini C."/>
            <person name="Claverie J.M."/>
            <person name="Renard E."/>
        </authorList>
    </citation>
    <scope>NUCLEOTIDE SEQUENCE [LARGE SCALE GENOMIC DNA]</scope>
    <source>
        <strain evidence="6">SPO-2</strain>
    </source>
</reference>
<keyword evidence="1" id="KW-0646">Protease inhibitor</keyword>
<evidence type="ECO:0000256" key="3">
    <source>
        <dbReference type="SAM" id="MobiDB-lite"/>
    </source>
</evidence>
<dbReference type="Pfam" id="PF01826">
    <property type="entry name" value="TIL"/>
    <property type="match status" value="3"/>
</dbReference>
<protein>
    <submittedName>
        <fullName evidence="6">Tenascin-like</fullName>
    </submittedName>
</protein>
<evidence type="ECO:0000256" key="4">
    <source>
        <dbReference type="SAM" id="SignalP"/>
    </source>
</evidence>
<evidence type="ECO:0000259" key="5">
    <source>
        <dbReference type="Pfam" id="PF01826"/>
    </source>
</evidence>
<dbReference type="InterPro" id="IPR036084">
    <property type="entry name" value="Ser_inhib-like_sf"/>
</dbReference>
<dbReference type="InterPro" id="IPR002919">
    <property type="entry name" value="TIL_dom"/>
</dbReference>
<keyword evidence="7" id="KW-1185">Reference proteome</keyword>
<keyword evidence="2" id="KW-1015">Disulfide bond</keyword>
<feature type="compositionally biased region" description="Basic and acidic residues" evidence="3">
    <location>
        <begin position="238"/>
        <end position="317"/>
    </location>
</feature>
<feature type="compositionally biased region" description="Basic residues" evidence="3">
    <location>
        <begin position="318"/>
        <end position="338"/>
    </location>
</feature>
<sequence length="338" mass="37300">MNILKSIILIVIIATAAQARQICGPNQEYKECGCHVTCKNFLNLTICDERSCVEDCFCKSYFALNSTGHCVDIFSCNRPTNPCGEDEVHWECGTACPPTCDDPNPECEEYCQAGCVCKESTVRNSDGDCVTVSDCPKDPEDPSKEECVGNQVYVECKSNCPYTCNNCYDEVNCENITCTPGCDCKDGFVLADNTHNVCIQESECQDSSGEEHDKDKDDDNDEDNTGSDRGHGKGRKGHDHEDNTGSDRGHGKDRNGHDHEDNTGSDRGHGKDRNGHDHEDNTGSDRGHGKDRNGHDHEDNTGSDRGHGNDENRDNGKHGHGHGKNNNERKRRPKPNPH</sequence>
<keyword evidence="4" id="KW-0732">Signal</keyword>
<evidence type="ECO:0000313" key="6">
    <source>
        <dbReference type="EMBL" id="KAI6656480.1"/>
    </source>
</evidence>
<evidence type="ECO:0000256" key="1">
    <source>
        <dbReference type="ARBA" id="ARBA00022690"/>
    </source>
</evidence>
<evidence type="ECO:0000256" key="2">
    <source>
        <dbReference type="ARBA" id="ARBA00023157"/>
    </source>
</evidence>
<comment type="caution">
    <text evidence="6">The sequence shown here is derived from an EMBL/GenBank/DDBJ whole genome shotgun (WGS) entry which is preliminary data.</text>
</comment>
<organism evidence="6 7">
    <name type="scientific">Oopsacas minuta</name>
    <dbReference type="NCBI Taxonomy" id="111878"/>
    <lineage>
        <taxon>Eukaryota</taxon>
        <taxon>Metazoa</taxon>
        <taxon>Porifera</taxon>
        <taxon>Hexactinellida</taxon>
        <taxon>Hexasterophora</taxon>
        <taxon>Lyssacinosida</taxon>
        <taxon>Leucopsacidae</taxon>
        <taxon>Oopsacas</taxon>
    </lineage>
</organism>
<feature type="chain" id="PRO_5043608382" evidence="4">
    <location>
        <begin position="20"/>
        <end position="338"/>
    </location>
</feature>
<dbReference type="Proteomes" id="UP001165289">
    <property type="component" value="Unassembled WGS sequence"/>
</dbReference>
<gene>
    <name evidence="6" type="ORF">LOD99_1276</name>
</gene>
<dbReference type="PANTHER" id="PTHR23259:SF70">
    <property type="entry name" value="ACCESSORY GLAND PROTEIN ACP62F-RELATED"/>
    <property type="match status" value="1"/>
</dbReference>
<dbReference type="CDD" id="cd19941">
    <property type="entry name" value="TIL"/>
    <property type="match status" value="3"/>
</dbReference>
<dbReference type="GO" id="GO:0030414">
    <property type="term" value="F:peptidase inhibitor activity"/>
    <property type="evidence" value="ECO:0007669"/>
    <property type="project" value="UniProtKB-KW"/>
</dbReference>
<dbReference type="PANTHER" id="PTHR23259">
    <property type="entry name" value="RIDDLE"/>
    <property type="match status" value="1"/>
</dbReference>
<evidence type="ECO:0000313" key="7">
    <source>
        <dbReference type="Proteomes" id="UP001165289"/>
    </source>
</evidence>
<dbReference type="SUPFAM" id="SSF57567">
    <property type="entry name" value="Serine protease inhibitors"/>
    <property type="match status" value="3"/>
</dbReference>
<dbReference type="Gene3D" id="2.10.25.10">
    <property type="entry name" value="Laminin"/>
    <property type="match status" value="3"/>
</dbReference>